<dbReference type="PANTHER" id="PTHR31580:SF49">
    <property type="entry name" value="FILAMENT-LIKE PLANT PROTEIN 3"/>
    <property type="match status" value="1"/>
</dbReference>
<evidence type="ECO:0000256" key="4">
    <source>
        <dbReference type="SAM" id="MobiDB-lite"/>
    </source>
</evidence>
<feature type="compositionally biased region" description="Basic and acidic residues" evidence="4">
    <location>
        <begin position="1"/>
        <end position="18"/>
    </location>
</feature>
<evidence type="ECO:0000313" key="5">
    <source>
        <dbReference type="EMBL" id="KAG7630115.1"/>
    </source>
</evidence>
<dbReference type="EMBL" id="JAEFBJ010000003">
    <property type="protein sequence ID" value="KAG7630114.1"/>
    <property type="molecule type" value="Genomic_DNA"/>
</dbReference>
<dbReference type="EMBL" id="JAEFBJ010000003">
    <property type="protein sequence ID" value="KAG7630115.1"/>
    <property type="molecule type" value="Genomic_DNA"/>
</dbReference>
<feature type="compositionally biased region" description="Polar residues" evidence="4">
    <location>
        <begin position="39"/>
        <end position="48"/>
    </location>
</feature>
<feature type="compositionally biased region" description="Basic and acidic residues" evidence="4">
    <location>
        <begin position="29"/>
        <end position="38"/>
    </location>
</feature>
<dbReference type="InterPro" id="IPR008587">
    <property type="entry name" value="FPP_plant"/>
</dbReference>
<evidence type="ECO:0000256" key="2">
    <source>
        <dbReference type="ARBA" id="ARBA00023054"/>
    </source>
</evidence>
<feature type="region of interest" description="Disordered" evidence="4">
    <location>
        <begin position="320"/>
        <end position="343"/>
    </location>
</feature>
<feature type="coiled-coil region" evidence="3">
    <location>
        <begin position="148"/>
        <end position="211"/>
    </location>
</feature>
<comment type="similarity">
    <text evidence="1">Belongs to the FPP family.</text>
</comment>
<dbReference type="Pfam" id="PF05911">
    <property type="entry name" value="FPP"/>
    <property type="match status" value="3"/>
</dbReference>
<feature type="region of interest" description="Disordered" evidence="4">
    <location>
        <begin position="1"/>
        <end position="55"/>
    </location>
</feature>
<evidence type="ECO:0000256" key="3">
    <source>
        <dbReference type="SAM" id="Coils"/>
    </source>
</evidence>
<dbReference type="AlphaFoldDB" id="A0A8T2F1A0"/>
<keyword evidence="6" id="KW-1185">Reference proteome</keyword>
<evidence type="ECO:0000256" key="1">
    <source>
        <dbReference type="ARBA" id="ARBA00005921"/>
    </source>
</evidence>
<keyword evidence="2 3" id="KW-0175">Coiled coil</keyword>
<organism evidence="5 6">
    <name type="scientific">Arabidopsis suecica</name>
    <name type="common">Swedish thale-cress</name>
    <name type="synonym">Cardaminopsis suecica</name>
    <dbReference type="NCBI Taxonomy" id="45249"/>
    <lineage>
        <taxon>Eukaryota</taxon>
        <taxon>Viridiplantae</taxon>
        <taxon>Streptophyta</taxon>
        <taxon>Embryophyta</taxon>
        <taxon>Tracheophyta</taxon>
        <taxon>Spermatophyta</taxon>
        <taxon>Magnoliopsida</taxon>
        <taxon>eudicotyledons</taxon>
        <taxon>Gunneridae</taxon>
        <taxon>Pentapetalae</taxon>
        <taxon>rosids</taxon>
        <taxon>malvids</taxon>
        <taxon>Brassicales</taxon>
        <taxon>Brassicaceae</taxon>
        <taxon>Camelineae</taxon>
        <taxon>Arabidopsis</taxon>
    </lineage>
</organism>
<gene>
    <name evidence="5" type="ORF">ISN44_As03g004910</name>
</gene>
<feature type="coiled-coil region" evidence="3">
    <location>
        <begin position="87"/>
        <end position="121"/>
    </location>
</feature>
<feature type="region of interest" description="Disordered" evidence="4">
    <location>
        <begin position="258"/>
        <end position="289"/>
    </location>
</feature>
<dbReference type="OrthoDB" id="128924at2759"/>
<feature type="compositionally biased region" description="Basic and acidic residues" evidence="4">
    <location>
        <begin position="322"/>
        <end position="343"/>
    </location>
</feature>
<proteinExistence type="inferred from homology"/>
<accession>A0A8T2F1A0</accession>
<sequence>MDRRSWLWRRKSSEKSPGETESTGSVSSHSERFSDDQRSQSPELNSKPVTREEEATADIKILTERLSAALLNVSLKEDLAKQHAKVAEEAVSGWEKAENEAAALKQQLDASTSKVSALEDRNSHLDSALKECVRQLWQGREEQNQKIEEAINNKCKEWETTKSQLEARIEELQARQDVTTASVHEDLYPKLEALEKENSALKLQLLSKSEEVKIRTIERDLSTQAAESASKQQLEGIKKLTKLEAECRKLRVMVRRSDNSSDLKSSIDNQSDYSGRVSFSDNEMQSPSEKIIGKSSMATSVDIGLMDDFLEMEKLAALPHSEPGKKHSESNKELEKSNAHVNQLKHELKTSLRRISELEEKVEMVEVEKLQLEMALNGSKEQIEALQSRLKEIEGKLSEMKKLEAENQELELLLGESGKQMEDLQRQLNKAQVNLSELETRRAEKLELTMCLNGTKKQLETSQNRLKETERKLTELQTLLHLTKDAKEAAEDGLKAANGKTEAIESRLKDVEAEAESLILKIKSLEDVTEKERALSAKHISKCNELQDEISKLKQELEHHQETEPAPNHIKGFELKQEKELAVAASKFAECQRTIASLGQRLQSLATFEDFLIES</sequence>
<evidence type="ECO:0000313" key="6">
    <source>
        <dbReference type="Proteomes" id="UP000694251"/>
    </source>
</evidence>
<protein>
    <submittedName>
        <fullName evidence="5">Filament-like plant protein</fullName>
    </submittedName>
</protein>
<reference evidence="5 6" key="1">
    <citation type="submission" date="2020-12" db="EMBL/GenBank/DDBJ databases">
        <title>Concerted genomic and epigenomic changes stabilize Arabidopsis allopolyploids.</title>
        <authorList>
            <person name="Chen Z."/>
        </authorList>
    </citation>
    <scope>NUCLEOTIDE SEQUENCE [LARGE SCALE GENOMIC DNA]</scope>
    <source>
        <strain evidence="5">As9502</strain>
        <tissue evidence="5">Leaf</tissue>
    </source>
</reference>
<name>A0A8T2F1A0_ARASU</name>
<feature type="compositionally biased region" description="Polar residues" evidence="4">
    <location>
        <begin position="262"/>
        <end position="288"/>
    </location>
</feature>
<comment type="caution">
    <text evidence="5">The sequence shown here is derived from an EMBL/GenBank/DDBJ whole genome shotgun (WGS) entry which is preliminary data.</text>
</comment>
<feature type="compositionally biased region" description="Polar residues" evidence="4">
    <location>
        <begin position="19"/>
        <end position="28"/>
    </location>
</feature>
<dbReference type="Proteomes" id="UP000694251">
    <property type="component" value="Chromosome 3"/>
</dbReference>
<dbReference type="EMBL" id="JAEFBJ010000003">
    <property type="protein sequence ID" value="KAG7630117.1"/>
    <property type="molecule type" value="Genomic_DNA"/>
</dbReference>
<dbReference type="PANTHER" id="PTHR31580">
    <property type="entry name" value="FILAMENT-LIKE PLANT PROTEIN 4"/>
    <property type="match status" value="1"/>
</dbReference>